<keyword evidence="10" id="KW-1185">Reference proteome</keyword>
<dbReference type="InterPro" id="IPR035984">
    <property type="entry name" value="Acyl-CoA-binding_sf"/>
</dbReference>
<keyword evidence="4" id="KW-0446">Lipid-binding</keyword>
<dbReference type="STRING" id="41875.K8ERJ7"/>
<proteinExistence type="inferred from homology"/>
<keyword evidence="7" id="KW-0472">Membrane</keyword>
<dbReference type="GO" id="GO:0000062">
    <property type="term" value="F:fatty-acyl-CoA binding"/>
    <property type="evidence" value="ECO:0007669"/>
    <property type="project" value="InterPro"/>
</dbReference>
<dbReference type="InterPro" id="IPR014352">
    <property type="entry name" value="FERM/acyl-CoA-bd_prot_sf"/>
</dbReference>
<dbReference type="GeneID" id="19011066"/>
<feature type="compositionally biased region" description="Acidic residues" evidence="6">
    <location>
        <begin position="352"/>
        <end position="365"/>
    </location>
</feature>
<reference evidence="9 10" key="1">
    <citation type="submission" date="2011-10" db="EMBL/GenBank/DDBJ databases">
        <authorList>
            <person name="Genoscope - CEA"/>
        </authorList>
    </citation>
    <scope>NUCLEOTIDE SEQUENCE [LARGE SCALE GENOMIC DNA]</scope>
    <source>
        <strain evidence="9 10">RCC 1105</strain>
    </source>
</reference>
<feature type="repeat" description="ANK" evidence="5">
    <location>
        <begin position="288"/>
        <end position="320"/>
    </location>
</feature>
<dbReference type="PANTHER" id="PTHR24171">
    <property type="entry name" value="ANKYRIN REPEAT DOMAIN-CONTAINING PROTEIN 39-RELATED"/>
    <property type="match status" value="1"/>
</dbReference>
<evidence type="ECO:0000256" key="1">
    <source>
        <dbReference type="ARBA" id="ARBA00005567"/>
    </source>
</evidence>
<evidence type="ECO:0000256" key="4">
    <source>
        <dbReference type="ARBA" id="ARBA00023121"/>
    </source>
</evidence>
<dbReference type="SUPFAM" id="SSF47027">
    <property type="entry name" value="Acyl-CoA binding protein"/>
    <property type="match status" value="1"/>
</dbReference>
<dbReference type="PROSITE" id="PS50088">
    <property type="entry name" value="ANK_REPEAT"/>
    <property type="match status" value="2"/>
</dbReference>
<dbReference type="InterPro" id="IPR000582">
    <property type="entry name" value="Acyl-CoA-binding_protein"/>
</dbReference>
<dbReference type="RefSeq" id="XP_007508465.1">
    <property type="nucleotide sequence ID" value="XM_007508403.1"/>
</dbReference>
<dbReference type="AlphaFoldDB" id="K8ERJ7"/>
<evidence type="ECO:0000256" key="2">
    <source>
        <dbReference type="ARBA" id="ARBA00022737"/>
    </source>
</evidence>
<accession>K8ERJ7</accession>
<dbReference type="Gene3D" id="1.20.80.10">
    <property type="match status" value="1"/>
</dbReference>
<dbReference type="InterPro" id="IPR002110">
    <property type="entry name" value="Ankyrin_rpt"/>
</dbReference>
<dbReference type="PROSITE" id="PS51228">
    <property type="entry name" value="ACB_2"/>
    <property type="match status" value="1"/>
</dbReference>
<feature type="region of interest" description="Disordered" evidence="6">
    <location>
        <begin position="183"/>
        <end position="228"/>
    </location>
</feature>
<gene>
    <name evidence="9" type="ordered locus">Bathy17g01080</name>
</gene>
<dbReference type="KEGG" id="bpg:Bathy17g01080"/>
<keyword evidence="7" id="KW-0812">Transmembrane</keyword>
<sequence length="384" mass="42115">MTSTSSASSLATSFAGAFLTSFLAIKLYRRVRMKEERTFPLLSWGTSNERKLNESSVAFQQTRDRFDDVGGRTTTTSSSSSSSAPTNTRSDLEAIAGFEAAAAYAATRIAEGAVPEDCILELYGIYKQATKGDCDVKVRPTRLDIKGYAKFTEWMKHKGMTKVDACRMYVRVLESRLDDLELLPSPKKKSNTTNGGGGGAFGRSQSTMRRLEGEDGKEEEREEETSLLKAAKEGDFDKLLKCLRAGADANQRDAKGRTPLMFAADTGDVAITIQLMQLDADIGAVDDKGKTALHYATICEQVDVAEVLLEAGADPEVRDANGSSASDLGVYELVKKKANGELVSVDNREDERIEEEEEEEEDFDLEEIERQALEKMAEKENSIA</sequence>
<dbReference type="PRINTS" id="PR01415">
    <property type="entry name" value="ANKYRIN"/>
</dbReference>
<keyword evidence="3 5" id="KW-0040">ANK repeat</keyword>
<organism evidence="9 10">
    <name type="scientific">Bathycoccus prasinos</name>
    <dbReference type="NCBI Taxonomy" id="41875"/>
    <lineage>
        <taxon>Eukaryota</taxon>
        <taxon>Viridiplantae</taxon>
        <taxon>Chlorophyta</taxon>
        <taxon>Mamiellophyceae</taxon>
        <taxon>Mamiellales</taxon>
        <taxon>Bathycoccaceae</taxon>
        <taxon>Bathycoccus</taxon>
    </lineage>
</organism>
<keyword evidence="7" id="KW-1133">Transmembrane helix</keyword>
<feature type="repeat" description="ANK" evidence="5">
    <location>
        <begin position="255"/>
        <end position="287"/>
    </location>
</feature>
<evidence type="ECO:0000313" key="10">
    <source>
        <dbReference type="Proteomes" id="UP000198341"/>
    </source>
</evidence>
<evidence type="ECO:0000256" key="3">
    <source>
        <dbReference type="ARBA" id="ARBA00023043"/>
    </source>
</evidence>
<dbReference type="PRINTS" id="PR00689">
    <property type="entry name" value="ACOABINDINGP"/>
</dbReference>
<feature type="region of interest" description="Disordered" evidence="6">
    <location>
        <begin position="67"/>
        <end position="88"/>
    </location>
</feature>
<dbReference type="Proteomes" id="UP000198341">
    <property type="component" value="Chromosome 17"/>
</dbReference>
<comment type="similarity">
    <text evidence="1">Belongs to the ACBP family.</text>
</comment>
<evidence type="ECO:0000256" key="6">
    <source>
        <dbReference type="SAM" id="MobiDB-lite"/>
    </source>
</evidence>
<dbReference type="SUPFAM" id="SSF48403">
    <property type="entry name" value="Ankyrin repeat"/>
    <property type="match status" value="1"/>
</dbReference>
<feature type="compositionally biased region" description="Low complexity" evidence="6">
    <location>
        <begin position="73"/>
        <end position="83"/>
    </location>
</feature>
<dbReference type="PROSITE" id="PS50297">
    <property type="entry name" value="ANK_REP_REGION"/>
    <property type="match status" value="2"/>
</dbReference>
<dbReference type="Pfam" id="PF12796">
    <property type="entry name" value="Ank_2"/>
    <property type="match status" value="1"/>
</dbReference>
<dbReference type="eggNOG" id="KOG0817">
    <property type="taxonomic scope" value="Eukaryota"/>
</dbReference>
<dbReference type="EMBL" id="FO082262">
    <property type="protein sequence ID" value="CCO20569.1"/>
    <property type="molecule type" value="Genomic_DNA"/>
</dbReference>
<feature type="region of interest" description="Disordered" evidence="6">
    <location>
        <begin position="346"/>
        <end position="365"/>
    </location>
</feature>
<feature type="transmembrane region" description="Helical" evidence="7">
    <location>
        <begin position="6"/>
        <end position="28"/>
    </location>
</feature>
<name>K8ERJ7_9CHLO</name>
<evidence type="ECO:0000313" key="9">
    <source>
        <dbReference type="EMBL" id="CCO20569.1"/>
    </source>
</evidence>
<dbReference type="Pfam" id="PF00887">
    <property type="entry name" value="ACBP"/>
    <property type="match status" value="1"/>
</dbReference>
<dbReference type="Gene3D" id="1.25.40.20">
    <property type="entry name" value="Ankyrin repeat-containing domain"/>
    <property type="match status" value="1"/>
</dbReference>
<evidence type="ECO:0000259" key="8">
    <source>
        <dbReference type="PROSITE" id="PS51228"/>
    </source>
</evidence>
<dbReference type="OrthoDB" id="346910at2759"/>
<dbReference type="SMART" id="SM00248">
    <property type="entry name" value="ANK"/>
    <property type="match status" value="3"/>
</dbReference>
<feature type="domain" description="ACB" evidence="8">
    <location>
        <begin position="94"/>
        <end position="182"/>
    </location>
</feature>
<evidence type="ECO:0000256" key="7">
    <source>
        <dbReference type="SAM" id="Phobius"/>
    </source>
</evidence>
<keyword evidence="2" id="KW-0677">Repeat</keyword>
<dbReference type="InterPro" id="IPR036770">
    <property type="entry name" value="Ankyrin_rpt-contain_sf"/>
</dbReference>
<protein>
    <recommendedName>
        <fullName evidence="8">ACB domain-containing protein</fullName>
    </recommendedName>
</protein>
<evidence type="ECO:0000256" key="5">
    <source>
        <dbReference type="PROSITE-ProRule" id="PRU00023"/>
    </source>
</evidence>